<keyword evidence="3 8" id="KW-0028">Amino-acid biosynthesis</keyword>
<keyword evidence="12" id="KW-1185">Reference proteome</keyword>
<keyword evidence="8" id="KW-0486">Methionine biosynthesis</keyword>
<keyword evidence="5 8" id="KW-0012">Acyltransferase</keyword>
<proteinExistence type="inferred from homology"/>
<evidence type="ECO:0000313" key="12">
    <source>
        <dbReference type="Proteomes" id="UP000244441"/>
    </source>
</evidence>
<dbReference type="GO" id="GO:0008899">
    <property type="term" value="F:homoserine O-succinyltransferase activity"/>
    <property type="evidence" value="ECO:0007669"/>
    <property type="project" value="UniProtKB-EC"/>
</dbReference>
<feature type="active site" description="Proton acceptor" evidence="8">
    <location>
        <position position="235"/>
    </location>
</feature>
<feature type="binding site" evidence="8">
    <location>
        <position position="192"/>
    </location>
    <ligand>
        <name>substrate</name>
    </ligand>
</feature>
<feature type="active site" evidence="8">
    <location>
        <position position="237"/>
    </location>
</feature>
<evidence type="ECO:0000313" key="11">
    <source>
        <dbReference type="EMBL" id="AWB65162.1"/>
    </source>
</evidence>
<dbReference type="EMBL" id="CP026604">
    <property type="protein sequence ID" value="AWB65162.1"/>
    <property type="molecule type" value="Genomic_DNA"/>
</dbReference>
<feature type="site" description="Important for substrate specificity" evidence="8">
    <location>
        <position position="192"/>
    </location>
</feature>
<comment type="similarity">
    <text evidence="8">Belongs to the MetA family.</text>
</comment>
<dbReference type="InterPro" id="IPR033752">
    <property type="entry name" value="MetA_family"/>
</dbReference>
<evidence type="ECO:0000256" key="3">
    <source>
        <dbReference type="ARBA" id="ARBA00022605"/>
    </source>
</evidence>
<feature type="site" description="Important for acyl-CoA specificity" evidence="8">
    <location>
        <position position="111"/>
    </location>
</feature>
<protein>
    <recommendedName>
        <fullName evidence="8">Homoserine O-succinyltransferase</fullName>
        <shortName evidence="8">HST</shortName>
        <ecNumber evidence="8">2.3.1.46</ecNumber>
    </recommendedName>
    <alternativeName>
        <fullName evidence="8">Homoserine transsuccinylase</fullName>
        <shortName evidence="8">HTS</shortName>
    </alternativeName>
</protein>
<feature type="active site" description="Acyl-thioester intermediate" evidence="8 9">
    <location>
        <position position="142"/>
    </location>
</feature>
<dbReference type="Pfam" id="PF04204">
    <property type="entry name" value="HTS"/>
    <property type="match status" value="1"/>
</dbReference>
<dbReference type="PIRSF" id="PIRSF000450">
    <property type="entry name" value="H_ser_succinyltr"/>
    <property type="match status" value="1"/>
</dbReference>
<dbReference type="RefSeq" id="WP_108601239.1">
    <property type="nucleotide sequence ID" value="NZ_CP026604.1"/>
</dbReference>
<feature type="compositionally biased region" description="Low complexity" evidence="10">
    <location>
        <begin position="256"/>
        <end position="270"/>
    </location>
</feature>
<evidence type="ECO:0000256" key="2">
    <source>
        <dbReference type="ARBA" id="ARBA00022490"/>
    </source>
</evidence>
<dbReference type="UniPathway" id="UPA00051">
    <property type="reaction ID" value="UER00075"/>
</dbReference>
<comment type="pathway">
    <text evidence="8">Amino-acid biosynthesis; L-methionine biosynthesis via de novo pathway; O-succinyl-L-homoserine from L-homoserine: step 1/1.</text>
</comment>
<dbReference type="GO" id="GO:0005737">
    <property type="term" value="C:cytoplasm"/>
    <property type="evidence" value="ECO:0007669"/>
    <property type="project" value="UniProtKB-SubCell"/>
</dbReference>
<dbReference type="OrthoDB" id="9772423at2"/>
<accession>A0A2S0VLV5</accession>
<keyword evidence="4 8" id="KW-0808">Transferase</keyword>
<dbReference type="NCBIfam" id="TIGR01001">
    <property type="entry name" value="metA"/>
    <property type="match status" value="1"/>
</dbReference>
<evidence type="ECO:0000256" key="4">
    <source>
        <dbReference type="ARBA" id="ARBA00022679"/>
    </source>
</evidence>
<dbReference type="SUPFAM" id="SSF52317">
    <property type="entry name" value="Class I glutamine amidotransferase-like"/>
    <property type="match status" value="1"/>
</dbReference>
<feature type="region of interest" description="Disordered" evidence="10">
    <location>
        <begin position="256"/>
        <end position="276"/>
    </location>
</feature>
<evidence type="ECO:0000256" key="7">
    <source>
        <dbReference type="ARBA" id="ARBA00053298"/>
    </source>
</evidence>
<dbReference type="PANTHER" id="PTHR20919:SF0">
    <property type="entry name" value="HOMOSERINE O-SUCCINYLTRANSFERASE"/>
    <property type="match status" value="1"/>
</dbReference>
<dbReference type="Proteomes" id="UP000244441">
    <property type="component" value="Chromosome"/>
</dbReference>
<dbReference type="PANTHER" id="PTHR20919">
    <property type="entry name" value="HOMOSERINE O-SUCCINYLTRANSFERASE"/>
    <property type="match status" value="1"/>
</dbReference>
<evidence type="ECO:0000256" key="5">
    <source>
        <dbReference type="ARBA" id="ARBA00023315"/>
    </source>
</evidence>
<feature type="binding site" evidence="8">
    <location>
        <position position="249"/>
    </location>
    <ligand>
        <name>substrate</name>
    </ligand>
</feature>
<dbReference type="FunFam" id="3.40.50.880:FF:000004">
    <property type="entry name" value="Homoserine O-succinyltransferase"/>
    <property type="match status" value="1"/>
</dbReference>
<evidence type="ECO:0000256" key="6">
    <source>
        <dbReference type="ARBA" id="ARBA00051253"/>
    </source>
</evidence>
<gene>
    <name evidence="8" type="primary">metAS</name>
    <name evidence="11" type="ORF">C2869_01305</name>
</gene>
<dbReference type="InterPro" id="IPR029062">
    <property type="entry name" value="Class_I_gatase-like"/>
</dbReference>
<organism evidence="11 12">
    <name type="scientific">Saccharobesus litoralis</name>
    <dbReference type="NCBI Taxonomy" id="2172099"/>
    <lineage>
        <taxon>Bacteria</taxon>
        <taxon>Pseudomonadati</taxon>
        <taxon>Pseudomonadota</taxon>
        <taxon>Gammaproteobacteria</taxon>
        <taxon>Alteromonadales</taxon>
        <taxon>Alteromonadaceae</taxon>
        <taxon>Saccharobesus</taxon>
    </lineage>
</organism>
<comment type="function">
    <text evidence="7 8">Transfers a succinyl group from succinyl-CoA to L-homoserine, forming succinyl-L-homoserine.</text>
</comment>
<dbReference type="AlphaFoldDB" id="A0A2S0VLV5"/>
<reference evidence="11 12" key="1">
    <citation type="submission" date="2018-01" db="EMBL/GenBank/DDBJ databases">
        <title>Genome sequence of a Cantenovulum-like bacteria.</title>
        <authorList>
            <person name="Tan W.R."/>
            <person name="Lau N.-S."/>
            <person name="Go F."/>
            <person name="Amirul A.-A.A."/>
        </authorList>
    </citation>
    <scope>NUCLEOTIDE SEQUENCE [LARGE SCALE GENOMIC DNA]</scope>
    <source>
        <strain evidence="11 12">CCB-QB4</strain>
    </source>
</reference>
<evidence type="ECO:0000256" key="8">
    <source>
        <dbReference type="HAMAP-Rule" id="MF_00295"/>
    </source>
</evidence>
<dbReference type="HAMAP" id="MF_00295">
    <property type="entry name" value="MetA_acyltransf"/>
    <property type="match status" value="1"/>
</dbReference>
<dbReference type="CDD" id="cd03131">
    <property type="entry name" value="GATase1_HTS"/>
    <property type="match status" value="1"/>
</dbReference>
<evidence type="ECO:0000256" key="1">
    <source>
        <dbReference type="ARBA" id="ARBA00004496"/>
    </source>
</evidence>
<dbReference type="InterPro" id="IPR005697">
    <property type="entry name" value="HST_MetA"/>
</dbReference>
<dbReference type="KEGG" id="cate:C2869_01305"/>
<comment type="caution">
    <text evidence="8">Lacks conserved residue(s) required for the propagation of feature annotation.</text>
</comment>
<evidence type="ECO:0000256" key="10">
    <source>
        <dbReference type="SAM" id="MobiDB-lite"/>
    </source>
</evidence>
<name>A0A2S0VLV5_9ALTE</name>
<comment type="subcellular location">
    <subcellularLocation>
        <location evidence="1 8">Cytoplasm</location>
    </subcellularLocation>
</comment>
<dbReference type="GO" id="GO:0019281">
    <property type="term" value="P:L-methionine biosynthetic process from homoserine via O-succinyl-L-homoserine and cystathionine"/>
    <property type="evidence" value="ECO:0007669"/>
    <property type="project" value="InterPro"/>
</dbReference>
<feature type="binding site" evidence="8">
    <location>
        <position position="163"/>
    </location>
    <ligand>
        <name>substrate</name>
    </ligand>
</feature>
<comment type="catalytic activity">
    <reaction evidence="6 8">
        <text>L-homoserine + succinyl-CoA = O-succinyl-L-homoserine + CoA</text>
        <dbReference type="Rhea" id="RHEA:22008"/>
        <dbReference type="ChEBI" id="CHEBI:57287"/>
        <dbReference type="ChEBI" id="CHEBI:57292"/>
        <dbReference type="ChEBI" id="CHEBI:57476"/>
        <dbReference type="ChEBI" id="CHEBI:57661"/>
        <dbReference type="EC" id="2.3.1.46"/>
    </reaction>
</comment>
<dbReference type="Gene3D" id="3.40.50.880">
    <property type="match status" value="1"/>
</dbReference>
<evidence type="ECO:0000256" key="9">
    <source>
        <dbReference type="PIRSR" id="PIRSR000450-1"/>
    </source>
</evidence>
<dbReference type="EC" id="2.3.1.46" evidence="8"/>
<dbReference type="GO" id="GO:0004414">
    <property type="term" value="F:homoserine O-acetyltransferase activity"/>
    <property type="evidence" value="ECO:0007669"/>
    <property type="project" value="UniProtKB-UniRule"/>
</dbReference>
<keyword evidence="2 8" id="KW-0963">Cytoplasm</keyword>
<sequence length="306" mass="35392">MPIKIPDQLPALKVLNDENIVVMSESRANTQDIRPMEIGILNLMPNKIETEIQLLRLLSNSPLQANVDLIRIDMRAPKNTPSEHMDAFYRLFDDIKHKNYDGLIVTGAPLGLMEYEEVKYWDKMQEIMDWARKHVQSTLYLCWAAHASLYHYFGLQRDIRENKISGVFNHQVSDHLDPLTQGFNDEFVAIHSRYAQIPLENLQAHPDLNVLATCEEGGAYLIASKDQRLVFITGHPEYDAHTLDSEYKRDLDAGINPEMPENYYPNNDPNQTPKNRWRGHGNLLMCNWLNHYVYQATPYDLSELGK</sequence>